<gene>
    <name evidence="1" type="ORF">E2C01_087649</name>
</gene>
<reference evidence="1 2" key="1">
    <citation type="submission" date="2019-05" db="EMBL/GenBank/DDBJ databases">
        <title>Another draft genome of Portunus trituberculatus and its Hox gene families provides insights of decapod evolution.</title>
        <authorList>
            <person name="Jeong J.-H."/>
            <person name="Song I."/>
            <person name="Kim S."/>
            <person name="Choi T."/>
            <person name="Kim D."/>
            <person name="Ryu S."/>
            <person name="Kim W."/>
        </authorList>
    </citation>
    <scope>NUCLEOTIDE SEQUENCE [LARGE SCALE GENOMIC DNA]</scope>
    <source>
        <tissue evidence="1">Muscle</tissue>
    </source>
</reference>
<dbReference type="Proteomes" id="UP000324222">
    <property type="component" value="Unassembled WGS sequence"/>
</dbReference>
<proteinExistence type="predicted"/>
<evidence type="ECO:0000313" key="2">
    <source>
        <dbReference type="Proteomes" id="UP000324222"/>
    </source>
</evidence>
<keyword evidence="2" id="KW-1185">Reference proteome</keyword>
<name>A0A5B7JJX1_PORTR</name>
<protein>
    <submittedName>
        <fullName evidence="1">Uncharacterized protein</fullName>
    </submittedName>
</protein>
<accession>A0A5B7JJX1</accession>
<evidence type="ECO:0000313" key="1">
    <source>
        <dbReference type="EMBL" id="MPC92554.1"/>
    </source>
</evidence>
<dbReference type="AlphaFoldDB" id="A0A5B7JJX1"/>
<organism evidence="1 2">
    <name type="scientific">Portunus trituberculatus</name>
    <name type="common">Swimming crab</name>
    <name type="synonym">Neptunus trituberculatus</name>
    <dbReference type="NCBI Taxonomy" id="210409"/>
    <lineage>
        <taxon>Eukaryota</taxon>
        <taxon>Metazoa</taxon>
        <taxon>Ecdysozoa</taxon>
        <taxon>Arthropoda</taxon>
        <taxon>Crustacea</taxon>
        <taxon>Multicrustacea</taxon>
        <taxon>Malacostraca</taxon>
        <taxon>Eumalacostraca</taxon>
        <taxon>Eucarida</taxon>
        <taxon>Decapoda</taxon>
        <taxon>Pleocyemata</taxon>
        <taxon>Brachyura</taxon>
        <taxon>Eubrachyura</taxon>
        <taxon>Portunoidea</taxon>
        <taxon>Portunidae</taxon>
        <taxon>Portuninae</taxon>
        <taxon>Portunus</taxon>
    </lineage>
</organism>
<dbReference type="EMBL" id="VSRR010091659">
    <property type="protein sequence ID" value="MPC92554.1"/>
    <property type="molecule type" value="Genomic_DNA"/>
</dbReference>
<comment type="caution">
    <text evidence="1">The sequence shown here is derived from an EMBL/GenBank/DDBJ whole genome shotgun (WGS) entry which is preliminary data.</text>
</comment>
<sequence length="17" mass="1939">MEALESSSRCLGARWDK</sequence>